<comment type="caution">
    <text evidence="2">The sequence shown here is derived from an EMBL/GenBank/DDBJ whole genome shotgun (WGS) entry which is preliminary data.</text>
</comment>
<organism evidence="2 3">
    <name type="scientific">Paenibacillus rhizosphaerae</name>
    <dbReference type="NCBI Taxonomy" id="297318"/>
    <lineage>
        <taxon>Bacteria</taxon>
        <taxon>Bacillati</taxon>
        <taxon>Bacillota</taxon>
        <taxon>Bacilli</taxon>
        <taxon>Bacillales</taxon>
        <taxon>Paenibacillaceae</taxon>
        <taxon>Paenibacillus</taxon>
    </lineage>
</organism>
<sequence length="47" mass="5426">MNMLTRFLLYFGKGLLIAVIAVPFLLFVIIGSYEDTTAIDEFMSRFF</sequence>
<protein>
    <submittedName>
        <fullName evidence="2">Uncharacterized protein</fullName>
    </submittedName>
</protein>
<dbReference type="AlphaFoldDB" id="A0A839TJB9"/>
<keyword evidence="1" id="KW-1133">Transmembrane helix</keyword>
<feature type="transmembrane region" description="Helical" evidence="1">
    <location>
        <begin position="7"/>
        <end position="33"/>
    </location>
</feature>
<reference evidence="2 3" key="1">
    <citation type="submission" date="2020-08" db="EMBL/GenBank/DDBJ databases">
        <title>Genomic Encyclopedia of Type Strains, Phase III (KMG-III): the genomes of soil and plant-associated and newly described type strains.</title>
        <authorList>
            <person name="Whitman W."/>
        </authorList>
    </citation>
    <scope>NUCLEOTIDE SEQUENCE [LARGE SCALE GENOMIC DNA]</scope>
    <source>
        <strain evidence="2 3">CECT 5831</strain>
    </source>
</reference>
<dbReference type="EMBL" id="JACHXJ010000001">
    <property type="protein sequence ID" value="MBB3126603.1"/>
    <property type="molecule type" value="Genomic_DNA"/>
</dbReference>
<gene>
    <name evidence="2" type="ORF">FHS19_001257</name>
</gene>
<evidence type="ECO:0000256" key="1">
    <source>
        <dbReference type="SAM" id="Phobius"/>
    </source>
</evidence>
<proteinExistence type="predicted"/>
<keyword evidence="1" id="KW-0472">Membrane</keyword>
<evidence type="ECO:0000313" key="2">
    <source>
        <dbReference type="EMBL" id="MBB3126603.1"/>
    </source>
</evidence>
<accession>A0A839TJB9</accession>
<name>A0A839TJB9_9BACL</name>
<dbReference type="RefSeq" id="WP_163873822.1">
    <property type="nucleotide sequence ID" value="NZ_JACHXJ010000001.1"/>
</dbReference>
<evidence type="ECO:0000313" key="3">
    <source>
        <dbReference type="Proteomes" id="UP000517523"/>
    </source>
</evidence>
<keyword evidence="1" id="KW-0812">Transmembrane</keyword>
<dbReference type="Proteomes" id="UP000517523">
    <property type="component" value="Unassembled WGS sequence"/>
</dbReference>